<gene>
    <name evidence="1" type="ORF">H5410_060193</name>
</gene>
<name>A0A9J5W4E8_SOLCO</name>
<protein>
    <recommendedName>
        <fullName evidence="3">DC1 domain-containing protein</fullName>
    </recommendedName>
</protein>
<dbReference type="EMBL" id="JACXVP010000012">
    <property type="protein sequence ID" value="KAG5570427.1"/>
    <property type="molecule type" value="Genomic_DNA"/>
</dbReference>
<evidence type="ECO:0000313" key="1">
    <source>
        <dbReference type="EMBL" id="KAG5570427.1"/>
    </source>
</evidence>
<dbReference type="Proteomes" id="UP000824120">
    <property type="component" value="Chromosome 12"/>
</dbReference>
<comment type="caution">
    <text evidence="1">The sequence shown here is derived from an EMBL/GenBank/DDBJ whole genome shotgun (WGS) entry which is preliminary data.</text>
</comment>
<dbReference type="InterPro" id="IPR046349">
    <property type="entry name" value="C1-like_sf"/>
</dbReference>
<proteinExistence type="predicted"/>
<dbReference type="SUPFAM" id="SSF57889">
    <property type="entry name" value="Cysteine-rich domain"/>
    <property type="match status" value="1"/>
</dbReference>
<dbReference type="PANTHER" id="PTHR46288">
    <property type="entry name" value="PHORBOL-ESTER/DAG-TYPE DOMAIN-CONTAINING PROTEIN"/>
    <property type="match status" value="1"/>
</dbReference>
<dbReference type="PANTHER" id="PTHR46288:SF80">
    <property type="entry name" value="CYSTEINE_HISTIDINE-RICH C1 DOMAIN FAMILY PROTEIN"/>
    <property type="match status" value="1"/>
</dbReference>
<accession>A0A9J5W4E8</accession>
<dbReference type="AlphaFoldDB" id="A0A9J5W4E8"/>
<keyword evidence="2" id="KW-1185">Reference proteome</keyword>
<dbReference type="OrthoDB" id="1298703at2759"/>
<organism evidence="1 2">
    <name type="scientific">Solanum commersonii</name>
    <name type="common">Commerson's wild potato</name>
    <name type="synonym">Commerson's nightshade</name>
    <dbReference type="NCBI Taxonomy" id="4109"/>
    <lineage>
        <taxon>Eukaryota</taxon>
        <taxon>Viridiplantae</taxon>
        <taxon>Streptophyta</taxon>
        <taxon>Embryophyta</taxon>
        <taxon>Tracheophyta</taxon>
        <taxon>Spermatophyta</taxon>
        <taxon>Magnoliopsida</taxon>
        <taxon>eudicotyledons</taxon>
        <taxon>Gunneridae</taxon>
        <taxon>Pentapetalae</taxon>
        <taxon>asterids</taxon>
        <taxon>lamiids</taxon>
        <taxon>Solanales</taxon>
        <taxon>Solanaceae</taxon>
        <taxon>Solanoideae</taxon>
        <taxon>Solaneae</taxon>
        <taxon>Solanum</taxon>
    </lineage>
</organism>
<sequence length="291" mass="32934">MNDFVDKETKPNICIKEQSLRMSQILRTAFPDASDSEGMKESNATFAISSSRVEVMPAINIVIITFMMYASYNGREPCNFNLHVECVSIPITLHQNSEISASSFVARVVPTSGCWLFYNHEHDYLCHFNCAVVSEYGMENHSMGQPCGDVTHFSHRHALKEYNSAKPLACSLCDIGYLTGYFCSSCNYFIEKICFSVPSIIQHMSHPQNPLKLTCCLNLLNEELRCPGCYGNIQTSRGMAYYCTPCIFIMNRQCAGAPKTLTRVYNVSYELFFEFPFKNENAEIKCNICSK</sequence>
<evidence type="ECO:0008006" key="3">
    <source>
        <dbReference type="Google" id="ProtNLM"/>
    </source>
</evidence>
<evidence type="ECO:0000313" key="2">
    <source>
        <dbReference type="Proteomes" id="UP000824120"/>
    </source>
</evidence>
<reference evidence="1 2" key="1">
    <citation type="submission" date="2020-09" db="EMBL/GenBank/DDBJ databases">
        <title>De no assembly of potato wild relative species, Solanum commersonii.</title>
        <authorList>
            <person name="Cho K."/>
        </authorList>
    </citation>
    <scope>NUCLEOTIDE SEQUENCE [LARGE SCALE GENOMIC DNA]</scope>
    <source>
        <strain evidence="1">LZ3.2</strain>
        <tissue evidence="1">Leaf</tissue>
    </source>
</reference>